<sequence>MDAENKLIIEDTIIPRDIFTKNYIKTFLETSLNNLEVKTIITDGYKAYTSIIDDLGYNHQRCTFHTMKNLMDELIPKHNILNRKIKKLNKDIPELEKEINKIKEKYQGQKGRTSKKDTQRNKDNKKRKQLEKELQNKKAQRRKYTKILKENDKIVKKISLIFKSKTYKTAKNRFQKLYNKINELPEEIQKYLKRLEKYLDKTLQHTLNQKIPSTNNLIEGFYKITLPGRIKRIFKTYRGLLIRIILNNIRWIKRCATINKN</sequence>
<proteinExistence type="predicted"/>
<feature type="region of interest" description="Disordered" evidence="1">
    <location>
        <begin position="103"/>
        <end position="138"/>
    </location>
</feature>
<organism evidence="2 3">
    <name type="scientific">Methanobrevibacter millerae</name>
    <dbReference type="NCBI Taxonomy" id="230361"/>
    <lineage>
        <taxon>Archaea</taxon>
        <taxon>Methanobacteriati</taxon>
        <taxon>Methanobacteriota</taxon>
        <taxon>Methanomada group</taxon>
        <taxon>Methanobacteria</taxon>
        <taxon>Methanobacteriales</taxon>
        <taxon>Methanobacteriaceae</taxon>
        <taxon>Methanobrevibacter</taxon>
    </lineage>
</organism>
<gene>
    <name evidence="2" type="ORF">E7Z73_09400</name>
</gene>
<dbReference type="Proteomes" id="UP000762703">
    <property type="component" value="Unassembled WGS sequence"/>
</dbReference>
<accession>A0A8T3VD96</accession>
<evidence type="ECO:0000256" key="1">
    <source>
        <dbReference type="SAM" id="MobiDB-lite"/>
    </source>
</evidence>
<dbReference type="AlphaFoldDB" id="A0A8T3VD96"/>
<dbReference type="RefSeq" id="WP_303737577.1">
    <property type="nucleotide sequence ID" value="NZ_SUTE01000078.1"/>
</dbReference>
<evidence type="ECO:0000313" key="3">
    <source>
        <dbReference type="Proteomes" id="UP000762703"/>
    </source>
</evidence>
<evidence type="ECO:0008006" key="4">
    <source>
        <dbReference type="Google" id="ProtNLM"/>
    </source>
</evidence>
<evidence type="ECO:0000313" key="2">
    <source>
        <dbReference type="EMBL" id="MBE6505928.1"/>
    </source>
</evidence>
<name>A0A8T3VD96_9EURY</name>
<reference evidence="2" key="1">
    <citation type="submission" date="2019-04" db="EMBL/GenBank/DDBJ databases">
        <title>Evolution of Biomass-Degrading Anaerobic Consortia Revealed by Metagenomics.</title>
        <authorList>
            <person name="Peng X."/>
        </authorList>
    </citation>
    <scope>NUCLEOTIDE SEQUENCE</scope>
    <source>
        <strain evidence="2">SIG12</strain>
    </source>
</reference>
<comment type="caution">
    <text evidence="2">The sequence shown here is derived from an EMBL/GenBank/DDBJ whole genome shotgun (WGS) entry which is preliminary data.</text>
</comment>
<dbReference type="EMBL" id="SUTE01000078">
    <property type="protein sequence ID" value="MBE6505928.1"/>
    <property type="molecule type" value="Genomic_DNA"/>
</dbReference>
<protein>
    <recommendedName>
        <fullName evidence="4">Transposase</fullName>
    </recommendedName>
</protein>
<dbReference type="Gene3D" id="1.10.287.1490">
    <property type="match status" value="1"/>
</dbReference>